<dbReference type="RefSeq" id="WP_152196848.1">
    <property type="nucleotide sequence ID" value="NZ_VUKD01000009.1"/>
</dbReference>
<dbReference type="Pfam" id="PF07366">
    <property type="entry name" value="SnoaL"/>
    <property type="match status" value="1"/>
</dbReference>
<accession>A0A6N7ELQ2</accession>
<keyword evidence="2" id="KW-1185">Reference proteome</keyword>
<dbReference type="OrthoDB" id="9182871at2"/>
<evidence type="ECO:0000313" key="2">
    <source>
        <dbReference type="Proteomes" id="UP000437709"/>
    </source>
</evidence>
<dbReference type="InterPro" id="IPR009959">
    <property type="entry name" value="Cyclase_SnoaL-like"/>
</dbReference>
<organism evidence="1 2">
    <name type="scientific">Georgenia subflava</name>
    <dbReference type="NCBI Taxonomy" id="1622177"/>
    <lineage>
        <taxon>Bacteria</taxon>
        <taxon>Bacillati</taxon>
        <taxon>Actinomycetota</taxon>
        <taxon>Actinomycetes</taxon>
        <taxon>Micrococcales</taxon>
        <taxon>Bogoriellaceae</taxon>
        <taxon>Georgenia</taxon>
    </lineage>
</organism>
<reference evidence="1 2" key="1">
    <citation type="submission" date="2019-10" db="EMBL/GenBank/DDBJ databases">
        <title>Georgenia wutianyii sp. nov. and Georgenia yuyongxinii sp. nov. isolated from plateau pika (Ochotona curzoniae) in the Qinghai-Tibet plateau of China.</title>
        <authorList>
            <person name="Tian Z."/>
        </authorList>
    </citation>
    <scope>NUCLEOTIDE SEQUENCE [LARGE SCALE GENOMIC DNA]</scope>
    <source>
        <strain evidence="1 2">JCM 19765</strain>
    </source>
</reference>
<evidence type="ECO:0008006" key="3">
    <source>
        <dbReference type="Google" id="ProtNLM"/>
    </source>
</evidence>
<dbReference type="Gene3D" id="3.10.450.50">
    <property type="match status" value="1"/>
</dbReference>
<dbReference type="EMBL" id="WHPC01000076">
    <property type="protein sequence ID" value="MPV38361.1"/>
    <property type="molecule type" value="Genomic_DNA"/>
</dbReference>
<proteinExistence type="predicted"/>
<gene>
    <name evidence="1" type="ORF">GB881_15175</name>
</gene>
<name>A0A6N7ELQ2_9MICO</name>
<protein>
    <recommendedName>
        <fullName evidence="3">Ester cyclase</fullName>
    </recommendedName>
</protein>
<dbReference type="SUPFAM" id="SSF54427">
    <property type="entry name" value="NTF2-like"/>
    <property type="match status" value="1"/>
</dbReference>
<dbReference type="Proteomes" id="UP000437709">
    <property type="component" value="Unassembled WGS sequence"/>
</dbReference>
<sequence>MNNSDIVRASIDAIWCRGELDRIPEFYTEDFVSHQPATPGFHWPPGHEGVREVVARMRTTFPDYHESPKFVISEGDLVAVHQLNTGTNTGDGPFPPTGKRFEAIDAMVCKMRDGKIAEQWGLLDLYAIVVQLGVREPVPGLIN</sequence>
<dbReference type="PANTHER" id="PTHR38436:SF1">
    <property type="entry name" value="ESTER CYCLASE"/>
    <property type="match status" value="1"/>
</dbReference>
<dbReference type="AlphaFoldDB" id="A0A6N7ELQ2"/>
<comment type="caution">
    <text evidence="1">The sequence shown here is derived from an EMBL/GenBank/DDBJ whole genome shotgun (WGS) entry which is preliminary data.</text>
</comment>
<evidence type="ECO:0000313" key="1">
    <source>
        <dbReference type="EMBL" id="MPV38361.1"/>
    </source>
</evidence>
<dbReference type="GO" id="GO:0030638">
    <property type="term" value="P:polyketide metabolic process"/>
    <property type="evidence" value="ECO:0007669"/>
    <property type="project" value="InterPro"/>
</dbReference>
<dbReference type="InterPro" id="IPR032710">
    <property type="entry name" value="NTF2-like_dom_sf"/>
</dbReference>
<dbReference type="PANTHER" id="PTHR38436">
    <property type="entry name" value="POLYKETIDE CYCLASE SNOAL-LIKE DOMAIN"/>
    <property type="match status" value="1"/>
</dbReference>